<evidence type="ECO:0000256" key="2">
    <source>
        <dbReference type="SAM" id="Phobius"/>
    </source>
</evidence>
<dbReference type="eggNOG" id="ENOG502RYAW">
    <property type="taxonomic scope" value="Eukaryota"/>
</dbReference>
<dbReference type="PANTHER" id="PTHR35508">
    <property type="entry name" value="VOLTAGE-DEPENDENT L-TYPE CALCIUM CHANNEL SUBUNIT"/>
    <property type="match status" value="1"/>
</dbReference>
<organism evidence="3 7">
    <name type="scientific">Medicago truncatula</name>
    <name type="common">Barrel medic</name>
    <name type="synonym">Medicago tribuloides</name>
    <dbReference type="NCBI Taxonomy" id="3880"/>
    <lineage>
        <taxon>Eukaryota</taxon>
        <taxon>Viridiplantae</taxon>
        <taxon>Streptophyta</taxon>
        <taxon>Embryophyta</taxon>
        <taxon>Tracheophyta</taxon>
        <taxon>Spermatophyta</taxon>
        <taxon>Magnoliopsida</taxon>
        <taxon>eudicotyledons</taxon>
        <taxon>Gunneridae</taxon>
        <taxon>Pentapetalae</taxon>
        <taxon>rosids</taxon>
        <taxon>fabids</taxon>
        <taxon>Fabales</taxon>
        <taxon>Fabaceae</taxon>
        <taxon>Papilionoideae</taxon>
        <taxon>50 kb inversion clade</taxon>
        <taxon>NPAAA clade</taxon>
        <taxon>Hologalegina</taxon>
        <taxon>IRL clade</taxon>
        <taxon>Trifolieae</taxon>
        <taxon>Medicago</taxon>
    </lineage>
</organism>
<dbReference type="OrthoDB" id="1925129at2759"/>
<dbReference type="STRING" id="3880.G7K3E8"/>
<dbReference type="EMBL" id="CM001221">
    <property type="protein sequence ID" value="AET00426.1"/>
    <property type="molecule type" value="Genomic_DNA"/>
</dbReference>
<dbReference type="InterPro" id="IPR036259">
    <property type="entry name" value="MFS_trans_sf"/>
</dbReference>
<sequence>MAENSNSNGNSVHVEHEEEEEEETNNLKHRNTKPVKQTLPEVLNRLASTILFPDPADGTSLLRRIKNSVADNAPLIPEASRNSANDVLVWTRRGSPLRALLVISVGTVAFVSLSGLLVFMLFFLTATVNAIVISLLISLAAAGGFLAIFFACATSIYIGALSIAIFVISVTTFWTIVAILITSGWIGFFYTVWLITRKSFGFAKHSLSVTGAAITTYSTSRASRHLVHTDSN</sequence>
<dbReference type="Gramene" id="rna33303">
    <property type="protein sequence ID" value="RHN57720.1"/>
    <property type="gene ID" value="gene33303"/>
</dbReference>
<feature type="compositionally biased region" description="Polar residues" evidence="1">
    <location>
        <begin position="1"/>
        <end position="11"/>
    </location>
</feature>
<evidence type="ECO:0000313" key="7">
    <source>
        <dbReference type="Proteomes" id="UP000002051"/>
    </source>
</evidence>
<name>G7K3E8_MEDTR</name>
<keyword evidence="2" id="KW-0472">Membrane</keyword>
<proteinExistence type="evidence at transcript level"/>
<feature type="transmembrane region" description="Helical" evidence="2">
    <location>
        <begin position="99"/>
        <end position="124"/>
    </location>
</feature>
<dbReference type="Proteomes" id="UP000002051">
    <property type="component" value="Chromosome 5"/>
</dbReference>
<evidence type="ECO:0000313" key="6">
    <source>
        <dbReference type="EnsemblPlants" id="AET00426"/>
    </source>
</evidence>
<dbReference type="SUPFAM" id="SSF103473">
    <property type="entry name" value="MFS general substrate transporter"/>
    <property type="match status" value="1"/>
</dbReference>
<evidence type="ECO:0000313" key="4">
    <source>
        <dbReference type="EMBL" id="AFK39622.1"/>
    </source>
</evidence>
<evidence type="ECO:0000313" key="5">
    <source>
        <dbReference type="EMBL" id="RHN57720.1"/>
    </source>
</evidence>
<reference evidence="5" key="5">
    <citation type="journal article" date="2018" name="Nat. Plants">
        <title>Whole-genome landscape of Medicago truncatula symbiotic genes.</title>
        <authorList>
            <person name="Pecrix Y."/>
            <person name="Gamas P."/>
            <person name="Carrere S."/>
        </authorList>
    </citation>
    <scope>NUCLEOTIDE SEQUENCE</scope>
    <source>
        <tissue evidence="5">Leaves</tissue>
    </source>
</reference>
<dbReference type="OMA" id="HAKQKPI"/>
<accession>G7K3E8</accession>
<reference evidence="6" key="4">
    <citation type="submission" date="2015-04" db="UniProtKB">
        <authorList>
            <consortium name="EnsemblPlants"/>
        </authorList>
    </citation>
    <scope>IDENTIFICATION</scope>
    <source>
        <strain evidence="6">cv. Jemalong A17</strain>
    </source>
</reference>
<gene>
    <name evidence="6" type="primary">11429971</name>
    <name evidence="3" type="ordered locus">MTR_5g091900</name>
    <name evidence="5" type="ORF">MtrunA17_Chr5g0443491</name>
</gene>
<protein>
    <submittedName>
        <fullName evidence="5">Putative major facilitator superfamily domain-containing protein</fullName>
    </submittedName>
    <submittedName>
        <fullName evidence="3">Transmembrane protein, putative</fullName>
    </submittedName>
</protein>
<dbReference type="EMBL" id="PSQE01000005">
    <property type="protein sequence ID" value="RHN57720.1"/>
    <property type="molecule type" value="Genomic_DNA"/>
</dbReference>
<evidence type="ECO:0000256" key="1">
    <source>
        <dbReference type="SAM" id="MobiDB-lite"/>
    </source>
</evidence>
<dbReference type="PANTHER" id="PTHR35508:SF1">
    <property type="entry name" value="VOLTAGE-DEPENDENT L-TYPE CALCIUM CHANNEL SUBUNIT"/>
    <property type="match status" value="1"/>
</dbReference>
<reference evidence="4" key="2">
    <citation type="submission" date="2012-05" db="EMBL/GenBank/DDBJ databases">
        <authorList>
            <person name="Krishnakumar V."/>
            <person name="Cheung F."/>
            <person name="Xiao Y."/>
            <person name="Chan A."/>
            <person name="Moskal W.A."/>
            <person name="Town C.D."/>
        </authorList>
    </citation>
    <scope>NUCLEOTIDE SEQUENCE</scope>
</reference>
<feature type="region of interest" description="Disordered" evidence="1">
    <location>
        <begin position="1"/>
        <end position="34"/>
    </location>
</feature>
<keyword evidence="2" id="KW-1133">Transmembrane helix</keyword>
<dbReference type="EnsemblPlants" id="AET00426">
    <property type="protein sequence ID" value="AET00426"/>
    <property type="gene ID" value="MTR_5g091900"/>
</dbReference>
<keyword evidence="7" id="KW-1185">Reference proteome</keyword>
<dbReference type="KEGG" id="mtr:11429971"/>
<dbReference type="EMBL" id="BT139827">
    <property type="protein sequence ID" value="AFK39622.1"/>
    <property type="molecule type" value="mRNA"/>
</dbReference>
<dbReference type="Proteomes" id="UP000265566">
    <property type="component" value="Chromosome 5"/>
</dbReference>
<keyword evidence="2 3" id="KW-0812">Transmembrane</keyword>
<reference evidence="3 7" key="1">
    <citation type="journal article" date="2011" name="Nature">
        <title>The Medicago genome provides insight into the evolution of rhizobial symbioses.</title>
        <authorList>
            <person name="Young N.D."/>
            <person name="Debelle F."/>
            <person name="Oldroyd G.E."/>
            <person name="Geurts R."/>
            <person name="Cannon S.B."/>
            <person name="Udvardi M.K."/>
            <person name="Benedito V.A."/>
            <person name="Mayer K.F."/>
            <person name="Gouzy J."/>
            <person name="Schoof H."/>
            <person name="Van de Peer Y."/>
            <person name="Proost S."/>
            <person name="Cook D.R."/>
            <person name="Meyers B.C."/>
            <person name="Spannagl M."/>
            <person name="Cheung F."/>
            <person name="De Mita S."/>
            <person name="Krishnakumar V."/>
            <person name="Gundlach H."/>
            <person name="Zhou S."/>
            <person name="Mudge J."/>
            <person name="Bharti A.K."/>
            <person name="Murray J.D."/>
            <person name="Naoumkina M.A."/>
            <person name="Rosen B."/>
            <person name="Silverstein K.A."/>
            <person name="Tang H."/>
            <person name="Rombauts S."/>
            <person name="Zhao P.X."/>
            <person name="Zhou P."/>
            <person name="Barbe V."/>
            <person name="Bardou P."/>
            <person name="Bechner M."/>
            <person name="Bellec A."/>
            <person name="Berger A."/>
            <person name="Berges H."/>
            <person name="Bidwell S."/>
            <person name="Bisseling T."/>
            <person name="Choisne N."/>
            <person name="Couloux A."/>
            <person name="Denny R."/>
            <person name="Deshpande S."/>
            <person name="Dai X."/>
            <person name="Doyle J.J."/>
            <person name="Dudez A.M."/>
            <person name="Farmer A.D."/>
            <person name="Fouteau S."/>
            <person name="Franken C."/>
            <person name="Gibelin C."/>
            <person name="Gish J."/>
            <person name="Goldstein S."/>
            <person name="Gonzalez A.J."/>
            <person name="Green P.J."/>
            <person name="Hallab A."/>
            <person name="Hartog M."/>
            <person name="Hua A."/>
            <person name="Humphray S.J."/>
            <person name="Jeong D.H."/>
            <person name="Jing Y."/>
            <person name="Jocker A."/>
            <person name="Kenton S.M."/>
            <person name="Kim D.J."/>
            <person name="Klee K."/>
            <person name="Lai H."/>
            <person name="Lang C."/>
            <person name="Lin S."/>
            <person name="Macmil S.L."/>
            <person name="Magdelenat G."/>
            <person name="Matthews L."/>
            <person name="McCorrison J."/>
            <person name="Monaghan E.L."/>
            <person name="Mun J.H."/>
            <person name="Najar F.Z."/>
            <person name="Nicholson C."/>
            <person name="Noirot C."/>
            <person name="O'Bleness M."/>
            <person name="Paule C.R."/>
            <person name="Poulain J."/>
            <person name="Prion F."/>
            <person name="Qin B."/>
            <person name="Qu C."/>
            <person name="Retzel E.F."/>
            <person name="Riddle C."/>
            <person name="Sallet E."/>
            <person name="Samain S."/>
            <person name="Samson N."/>
            <person name="Sanders I."/>
            <person name="Saurat O."/>
            <person name="Scarpelli C."/>
            <person name="Schiex T."/>
            <person name="Segurens B."/>
            <person name="Severin A.J."/>
            <person name="Sherrier D.J."/>
            <person name="Shi R."/>
            <person name="Sims S."/>
            <person name="Singer S.R."/>
            <person name="Sinharoy S."/>
            <person name="Sterck L."/>
            <person name="Viollet A."/>
            <person name="Wang B.B."/>
            <person name="Wang K."/>
            <person name="Wang M."/>
            <person name="Wang X."/>
            <person name="Warfsmann J."/>
            <person name="Weissenbach J."/>
            <person name="White D.D."/>
            <person name="White J.D."/>
            <person name="Wiley G.B."/>
            <person name="Wincker P."/>
            <person name="Xing Y."/>
            <person name="Yang L."/>
            <person name="Yao Z."/>
            <person name="Ying F."/>
            <person name="Zhai J."/>
            <person name="Zhou L."/>
            <person name="Zuber A."/>
            <person name="Denarie J."/>
            <person name="Dixon R.A."/>
            <person name="May G.D."/>
            <person name="Schwartz D.C."/>
            <person name="Rogers J."/>
            <person name="Quetier F."/>
            <person name="Town C.D."/>
            <person name="Roe B.A."/>
        </authorList>
    </citation>
    <scope>NUCLEOTIDE SEQUENCE [LARGE SCALE GENOMIC DNA]</scope>
    <source>
        <strain evidence="3">A17</strain>
        <strain evidence="6 7">cv. Jemalong A17</strain>
    </source>
</reference>
<dbReference type="PaxDb" id="3880-AET00426"/>
<evidence type="ECO:0000313" key="3">
    <source>
        <dbReference type="EMBL" id="AET00426.1"/>
    </source>
</evidence>
<feature type="transmembrane region" description="Helical" evidence="2">
    <location>
        <begin position="163"/>
        <end position="190"/>
    </location>
</feature>
<reference evidence="3 7" key="3">
    <citation type="journal article" date="2014" name="BMC Genomics">
        <title>An improved genome release (version Mt4.0) for the model legume Medicago truncatula.</title>
        <authorList>
            <person name="Tang H."/>
            <person name="Krishnakumar V."/>
            <person name="Bidwell S."/>
            <person name="Rosen B."/>
            <person name="Chan A."/>
            <person name="Zhou S."/>
            <person name="Gentzbittel L."/>
            <person name="Childs K.L."/>
            <person name="Yandell M."/>
            <person name="Gundlach H."/>
            <person name="Mayer K.F."/>
            <person name="Schwartz D.C."/>
            <person name="Town C.D."/>
        </authorList>
    </citation>
    <scope>GENOME REANNOTATION</scope>
    <source>
        <strain evidence="6 7">cv. Jemalong A17</strain>
    </source>
</reference>
<dbReference type="AlphaFoldDB" id="G7K3E8"/>
<dbReference type="HOGENOM" id="CLU_086509_0_0_1"/>